<dbReference type="GO" id="GO:0008270">
    <property type="term" value="F:zinc ion binding"/>
    <property type="evidence" value="ECO:0007669"/>
    <property type="project" value="UniProtKB-KW"/>
</dbReference>
<dbReference type="OrthoDB" id="3776271at2759"/>
<dbReference type="SUPFAM" id="SSF57756">
    <property type="entry name" value="Retrovirus zinc finger-like domains"/>
    <property type="match status" value="1"/>
</dbReference>
<feature type="domain" description="CCHC-type" evidence="2">
    <location>
        <begin position="49"/>
        <end position="65"/>
    </location>
</feature>
<evidence type="ECO:0000313" key="4">
    <source>
        <dbReference type="Proteomes" id="UP000799757"/>
    </source>
</evidence>
<dbReference type="InterPro" id="IPR001878">
    <property type="entry name" value="Znf_CCHC"/>
</dbReference>
<dbReference type="GO" id="GO:0003676">
    <property type="term" value="F:nucleic acid binding"/>
    <property type="evidence" value="ECO:0007669"/>
    <property type="project" value="InterPro"/>
</dbReference>
<dbReference type="Gene3D" id="4.10.60.10">
    <property type="entry name" value="Zinc finger, CCHC-type"/>
    <property type="match status" value="1"/>
</dbReference>
<reference evidence="3" key="1">
    <citation type="journal article" date="2020" name="Stud. Mycol.">
        <title>101 Dothideomycetes genomes: a test case for predicting lifestyles and emergence of pathogens.</title>
        <authorList>
            <person name="Haridas S."/>
            <person name="Albert R."/>
            <person name="Binder M."/>
            <person name="Bloem J."/>
            <person name="Labutti K."/>
            <person name="Salamov A."/>
            <person name="Andreopoulos B."/>
            <person name="Baker S."/>
            <person name="Barry K."/>
            <person name="Bills G."/>
            <person name="Bluhm B."/>
            <person name="Cannon C."/>
            <person name="Castanera R."/>
            <person name="Culley D."/>
            <person name="Daum C."/>
            <person name="Ezra D."/>
            <person name="Gonzalez J."/>
            <person name="Henrissat B."/>
            <person name="Kuo A."/>
            <person name="Liang C."/>
            <person name="Lipzen A."/>
            <person name="Lutzoni F."/>
            <person name="Magnuson J."/>
            <person name="Mondo S."/>
            <person name="Nolan M."/>
            <person name="Ohm R."/>
            <person name="Pangilinan J."/>
            <person name="Park H.-J."/>
            <person name="Ramirez L."/>
            <person name="Alfaro M."/>
            <person name="Sun H."/>
            <person name="Tritt A."/>
            <person name="Yoshinaga Y."/>
            <person name="Zwiers L.-H."/>
            <person name="Turgeon B."/>
            <person name="Goodwin S."/>
            <person name="Spatafora J."/>
            <person name="Crous P."/>
            <person name="Grigoriev I."/>
        </authorList>
    </citation>
    <scope>NUCLEOTIDE SEQUENCE</scope>
    <source>
        <strain evidence="3">CBS 109.77</strain>
    </source>
</reference>
<dbReference type="AlphaFoldDB" id="A0A6A6X1K0"/>
<accession>A0A6A6X1K0</accession>
<evidence type="ECO:0000313" key="3">
    <source>
        <dbReference type="EMBL" id="KAF2790212.1"/>
    </source>
</evidence>
<keyword evidence="1" id="KW-0862">Zinc</keyword>
<keyword evidence="4" id="KW-1185">Reference proteome</keyword>
<dbReference type="InterPro" id="IPR036875">
    <property type="entry name" value="Znf_CCHC_sf"/>
</dbReference>
<protein>
    <recommendedName>
        <fullName evidence="2">CCHC-type domain-containing protein</fullName>
    </recommendedName>
</protein>
<evidence type="ECO:0000259" key="2">
    <source>
        <dbReference type="PROSITE" id="PS50158"/>
    </source>
</evidence>
<gene>
    <name evidence="3" type="ORF">K505DRAFT_251671</name>
</gene>
<feature type="non-terminal residue" evidence="3">
    <location>
        <position position="1"/>
    </location>
</feature>
<dbReference type="PROSITE" id="PS50158">
    <property type="entry name" value="ZF_CCHC"/>
    <property type="match status" value="1"/>
</dbReference>
<proteinExistence type="predicted"/>
<organism evidence="3 4">
    <name type="scientific">Melanomma pulvis-pyrius CBS 109.77</name>
    <dbReference type="NCBI Taxonomy" id="1314802"/>
    <lineage>
        <taxon>Eukaryota</taxon>
        <taxon>Fungi</taxon>
        <taxon>Dikarya</taxon>
        <taxon>Ascomycota</taxon>
        <taxon>Pezizomycotina</taxon>
        <taxon>Dothideomycetes</taxon>
        <taxon>Pleosporomycetidae</taxon>
        <taxon>Pleosporales</taxon>
        <taxon>Melanommataceae</taxon>
        <taxon>Melanomma</taxon>
    </lineage>
</organism>
<name>A0A6A6X1K0_9PLEO</name>
<dbReference type="Proteomes" id="UP000799757">
    <property type="component" value="Unassembled WGS sequence"/>
</dbReference>
<evidence type="ECO:0000256" key="1">
    <source>
        <dbReference type="PROSITE-ProRule" id="PRU00047"/>
    </source>
</evidence>
<keyword evidence="1" id="KW-0479">Metal-binding</keyword>
<sequence>KRRRIQKQGTLTQEAGKTIVAQQEAEQQVKQERRQNAAQSGVSRQAVARCTRCREPGHNSRTCKKDRVATA</sequence>
<keyword evidence="1" id="KW-0863">Zinc-finger</keyword>
<dbReference type="EMBL" id="MU002086">
    <property type="protein sequence ID" value="KAF2790212.1"/>
    <property type="molecule type" value="Genomic_DNA"/>
</dbReference>